<gene>
    <name evidence="11" type="ORF">ENS31_07335</name>
</gene>
<comment type="similarity">
    <text evidence="8">Belongs to the exbB/tolQ family.</text>
</comment>
<feature type="transmembrane region" description="Helical" evidence="9">
    <location>
        <begin position="167"/>
        <end position="197"/>
    </location>
</feature>
<proteinExistence type="inferred from homology"/>
<dbReference type="PANTHER" id="PTHR30625">
    <property type="entry name" value="PROTEIN TOLQ"/>
    <property type="match status" value="1"/>
</dbReference>
<protein>
    <submittedName>
        <fullName evidence="11">MotA/TolQ/ExbB proton channel family protein</fullName>
    </submittedName>
</protein>
<keyword evidence="7 9" id="KW-0472">Membrane</keyword>
<evidence type="ECO:0000256" key="8">
    <source>
        <dbReference type="RuleBase" id="RU004057"/>
    </source>
</evidence>
<keyword evidence="2 8" id="KW-0813">Transport</keyword>
<keyword evidence="5 8" id="KW-0653">Protein transport</keyword>
<evidence type="ECO:0000256" key="4">
    <source>
        <dbReference type="ARBA" id="ARBA00022692"/>
    </source>
</evidence>
<accession>A0A7V2ZJX7</accession>
<evidence type="ECO:0000259" key="10">
    <source>
        <dbReference type="Pfam" id="PF01618"/>
    </source>
</evidence>
<comment type="caution">
    <text evidence="11">The sequence shown here is derived from an EMBL/GenBank/DDBJ whole genome shotgun (WGS) entry which is preliminary data.</text>
</comment>
<evidence type="ECO:0000256" key="5">
    <source>
        <dbReference type="ARBA" id="ARBA00022927"/>
    </source>
</evidence>
<evidence type="ECO:0000313" key="11">
    <source>
        <dbReference type="EMBL" id="HFI91332.1"/>
    </source>
</evidence>
<sequence length="230" mass="25313">MDIFGVISSLFNVVAQANNQGALNWLVTKFNEGGFFMWPILASLIIGLAFAFERLWSLSRARINTKDFIIKVKKALDEGGVEAAKKVCENTRGPVASVFYAGLLRYNEGLEAVEKSIMAYGGVEMSFLERGLIWISTFITLAPMLGFTGTVQGMIEAFDAIKEAAQISPAIVASGIAVALLTTLFGLVVAMILQVFYNYFVSRIDRLVADMEQSSIELIDALYELKNNKR</sequence>
<name>A0A7V2ZJX7_9BACT</name>
<dbReference type="PANTHER" id="PTHR30625:SF15">
    <property type="entry name" value="BIOPOLYMER TRANSPORT PROTEIN EXBB"/>
    <property type="match status" value="1"/>
</dbReference>
<dbReference type="Pfam" id="PF01618">
    <property type="entry name" value="MotA_ExbB"/>
    <property type="match status" value="1"/>
</dbReference>
<dbReference type="AlphaFoldDB" id="A0A7V2ZJX7"/>
<evidence type="ECO:0000256" key="6">
    <source>
        <dbReference type="ARBA" id="ARBA00022989"/>
    </source>
</evidence>
<keyword evidence="6 9" id="KW-1133">Transmembrane helix</keyword>
<dbReference type="InterPro" id="IPR050790">
    <property type="entry name" value="ExbB/TolQ_transport"/>
</dbReference>
<dbReference type="RefSeq" id="WP_304144752.1">
    <property type="nucleotide sequence ID" value="NZ_JAOAIE010000045.1"/>
</dbReference>
<organism evidence="11">
    <name type="scientific">Ignavibacterium album</name>
    <dbReference type="NCBI Taxonomy" id="591197"/>
    <lineage>
        <taxon>Bacteria</taxon>
        <taxon>Pseudomonadati</taxon>
        <taxon>Ignavibacteriota</taxon>
        <taxon>Ignavibacteria</taxon>
        <taxon>Ignavibacteriales</taxon>
        <taxon>Ignavibacteriaceae</taxon>
        <taxon>Ignavibacterium</taxon>
    </lineage>
</organism>
<dbReference type="GO" id="GO:0017038">
    <property type="term" value="P:protein import"/>
    <property type="evidence" value="ECO:0007669"/>
    <property type="project" value="TreeGrafter"/>
</dbReference>
<feature type="transmembrane region" description="Helical" evidence="9">
    <location>
        <begin position="33"/>
        <end position="52"/>
    </location>
</feature>
<evidence type="ECO:0000256" key="3">
    <source>
        <dbReference type="ARBA" id="ARBA00022475"/>
    </source>
</evidence>
<feature type="transmembrane region" description="Helical" evidence="9">
    <location>
        <begin position="132"/>
        <end position="155"/>
    </location>
</feature>
<evidence type="ECO:0000256" key="7">
    <source>
        <dbReference type="ARBA" id="ARBA00023136"/>
    </source>
</evidence>
<dbReference type="EMBL" id="DSUJ01000008">
    <property type="protein sequence ID" value="HFI91332.1"/>
    <property type="molecule type" value="Genomic_DNA"/>
</dbReference>
<comment type="subcellular location">
    <subcellularLocation>
        <location evidence="1">Cell membrane</location>
        <topology evidence="1">Multi-pass membrane protein</topology>
    </subcellularLocation>
    <subcellularLocation>
        <location evidence="8">Membrane</location>
        <topology evidence="8">Multi-pass membrane protein</topology>
    </subcellularLocation>
</comment>
<keyword evidence="4 9" id="KW-0812">Transmembrane</keyword>
<dbReference type="GO" id="GO:0005886">
    <property type="term" value="C:plasma membrane"/>
    <property type="evidence" value="ECO:0007669"/>
    <property type="project" value="UniProtKB-SubCell"/>
</dbReference>
<dbReference type="InterPro" id="IPR002898">
    <property type="entry name" value="MotA_ExbB_proton_chnl"/>
</dbReference>
<feature type="domain" description="MotA/TolQ/ExbB proton channel" evidence="10">
    <location>
        <begin position="94"/>
        <end position="212"/>
    </location>
</feature>
<reference evidence="11" key="1">
    <citation type="journal article" date="2020" name="mSystems">
        <title>Genome- and Community-Level Interaction Insights into Carbon Utilization and Element Cycling Functions of Hydrothermarchaeota in Hydrothermal Sediment.</title>
        <authorList>
            <person name="Zhou Z."/>
            <person name="Liu Y."/>
            <person name="Xu W."/>
            <person name="Pan J."/>
            <person name="Luo Z.H."/>
            <person name="Li M."/>
        </authorList>
    </citation>
    <scope>NUCLEOTIDE SEQUENCE [LARGE SCALE GENOMIC DNA]</scope>
    <source>
        <strain evidence="11">SpSt-479</strain>
    </source>
</reference>
<evidence type="ECO:0000256" key="1">
    <source>
        <dbReference type="ARBA" id="ARBA00004651"/>
    </source>
</evidence>
<keyword evidence="3" id="KW-1003">Cell membrane</keyword>
<evidence type="ECO:0000256" key="2">
    <source>
        <dbReference type="ARBA" id="ARBA00022448"/>
    </source>
</evidence>
<evidence type="ECO:0000256" key="9">
    <source>
        <dbReference type="SAM" id="Phobius"/>
    </source>
</evidence>